<dbReference type="GO" id="GO:0005886">
    <property type="term" value="C:plasma membrane"/>
    <property type="evidence" value="ECO:0007669"/>
    <property type="project" value="UniProtKB-SubCell"/>
</dbReference>
<dbReference type="AlphaFoldDB" id="A0A3P3XQ52"/>
<dbReference type="InterPro" id="IPR000515">
    <property type="entry name" value="MetI-like"/>
</dbReference>
<dbReference type="InterPro" id="IPR035906">
    <property type="entry name" value="MetI-like_sf"/>
</dbReference>
<evidence type="ECO:0000256" key="1">
    <source>
        <dbReference type="ARBA" id="ARBA00004651"/>
    </source>
</evidence>
<sequence>MLRFVGKRLFEGIFVLIGISIMLFIIARIIPGDPARMSLGPRAPQFAVDELRKEMHLDKSLPVQYLYWIKGVLQGDFGKSINTKRPVSTDIKEFLPATLELVLFSGIFLIILSILLGLLAAKYRDTLVDNMIRGLSYIGIAIPAFALAILLLLLFGYVWQVIPVLGRLSSGVAAPIHITGLFAFDSLITGNFTTFFDTLGHLILPALALATGPLFQEARLLRASLVDNMGKEYISVATGYGLPSRVIMTRYLLRPSFIPVVPVMGMDLASLMGNAFLVEKIFNWPGISRYGMNALLNKDLNAISAVFLVFGAIFLLVNIIVDIIVASLDPRIRLGAKS</sequence>
<proteinExistence type="inferred from homology"/>
<keyword evidence="4 7" id="KW-0812">Transmembrane</keyword>
<name>A0A3P3XQ52_9SPIR</name>
<dbReference type="GO" id="GO:0055085">
    <property type="term" value="P:transmembrane transport"/>
    <property type="evidence" value="ECO:0007669"/>
    <property type="project" value="InterPro"/>
</dbReference>
<feature type="transmembrane region" description="Helical" evidence="7">
    <location>
        <begin position="135"/>
        <end position="159"/>
    </location>
</feature>
<dbReference type="PANTHER" id="PTHR43163:SF6">
    <property type="entry name" value="DIPEPTIDE TRANSPORT SYSTEM PERMEASE PROTEIN DPPB-RELATED"/>
    <property type="match status" value="1"/>
</dbReference>
<comment type="similarity">
    <text evidence="7">Belongs to the binding-protein-dependent transport system permease family.</text>
</comment>
<accession>A0A3P3XQ52</accession>
<dbReference type="Gene3D" id="1.10.3720.10">
    <property type="entry name" value="MetI-like"/>
    <property type="match status" value="1"/>
</dbReference>
<dbReference type="InterPro" id="IPR045621">
    <property type="entry name" value="BPD_transp_1_N"/>
</dbReference>
<dbReference type="PROSITE" id="PS50928">
    <property type="entry name" value="ABC_TM1"/>
    <property type="match status" value="1"/>
</dbReference>
<feature type="transmembrane region" description="Helical" evidence="7">
    <location>
        <begin position="12"/>
        <end position="30"/>
    </location>
</feature>
<keyword evidence="2 7" id="KW-0813">Transport</keyword>
<dbReference type="EMBL" id="FWDO01000004">
    <property type="protein sequence ID" value="SLM18418.1"/>
    <property type="molecule type" value="Genomic_DNA"/>
</dbReference>
<evidence type="ECO:0000256" key="3">
    <source>
        <dbReference type="ARBA" id="ARBA00022475"/>
    </source>
</evidence>
<feature type="transmembrane region" description="Helical" evidence="7">
    <location>
        <begin position="302"/>
        <end position="328"/>
    </location>
</feature>
<feature type="transmembrane region" description="Helical" evidence="7">
    <location>
        <begin position="257"/>
        <end position="282"/>
    </location>
</feature>
<dbReference type="Pfam" id="PF19300">
    <property type="entry name" value="BPD_transp_1_N"/>
    <property type="match status" value="1"/>
</dbReference>
<evidence type="ECO:0000256" key="4">
    <source>
        <dbReference type="ARBA" id="ARBA00022692"/>
    </source>
</evidence>
<protein>
    <submittedName>
        <fullName evidence="9">Binding-protein-dependent transport systems inner membrane component</fullName>
    </submittedName>
</protein>
<dbReference type="CDD" id="cd06261">
    <property type="entry name" value="TM_PBP2"/>
    <property type="match status" value="1"/>
</dbReference>
<reference evidence="9" key="1">
    <citation type="submission" date="2017-02" db="EMBL/GenBank/DDBJ databases">
        <authorList>
            <person name="Regsiter A."/>
            <person name="William W."/>
        </authorList>
    </citation>
    <scope>NUCLEOTIDE SEQUENCE</scope>
    <source>
        <strain evidence="9">BdmA 4</strain>
    </source>
</reference>
<dbReference type="SUPFAM" id="SSF161098">
    <property type="entry name" value="MetI-like"/>
    <property type="match status" value="1"/>
</dbReference>
<comment type="subcellular location">
    <subcellularLocation>
        <location evidence="1 7">Cell membrane</location>
        <topology evidence="1 7">Multi-pass membrane protein</topology>
    </subcellularLocation>
</comment>
<gene>
    <name evidence="9" type="ORF">SPIRO4BDMA_40990</name>
</gene>
<keyword evidence="5 7" id="KW-1133">Transmembrane helix</keyword>
<feature type="transmembrane region" description="Helical" evidence="7">
    <location>
        <begin position="101"/>
        <end position="123"/>
    </location>
</feature>
<dbReference type="PANTHER" id="PTHR43163">
    <property type="entry name" value="DIPEPTIDE TRANSPORT SYSTEM PERMEASE PROTEIN DPPB-RELATED"/>
    <property type="match status" value="1"/>
</dbReference>
<evidence type="ECO:0000256" key="2">
    <source>
        <dbReference type="ARBA" id="ARBA00022448"/>
    </source>
</evidence>
<keyword evidence="3" id="KW-1003">Cell membrane</keyword>
<evidence type="ECO:0000256" key="7">
    <source>
        <dbReference type="RuleBase" id="RU363032"/>
    </source>
</evidence>
<evidence type="ECO:0000256" key="6">
    <source>
        <dbReference type="ARBA" id="ARBA00023136"/>
    </source>
</evidence>
<evidence type="ECO:0000256" key="5">
    <source>
        <dbReference type="ARBA" id="ARBA00022989"/>
    </source>
</evidence>
<evidence type="ECO:0000313" key="9">
    <source>
        <dbReference type="EMBL" id="SLM18418.1"/>
    </source>
</evidence>
<feature type="domain" description="ABC transmembrane type-1" evidence="8">
    <location>
        <begin position="95"/>
        <end position="325"/>
    </location>
</feature>
<organism evidence="9">
    <name type="scientific">uncultured spirochete</name>
    <dbReference type="NCBI Taxonomy" id="156406"/>
    <lineage>
        <taxon>Bacteria</taxon>
        <taxon>Pseudomonadati</taxon>
        <taxon>Spirochaetota</taxon>
        <taxon>Spirochaetia</taxon>
        <taxon>Spirochaetales</taxon>
        <taxon>environmental samples</taxon>
    </lineage>
</organism>
<keyword evidence="6 7" id="KW-0472">Membrane</keyword>
<dbReference type="Pfam" id="PF00528">
    <property type="entry name" value="BPD_transp_1"/>
    <property type="match status" value="1"/>
</dbReference>
<evidence type="ECO:0000259" key="8">
    <source>
        <dbReference type="PROSITE" id="PS50928"/>
    </source>
</evidence>